<dbReference type="InterPro" id="IPR002925">
    <property type="entry name" value="Dienelactn_hydro"/>
</dbReference>
<dbReference type="KEGG" id="lcre:Pla8534_48260"/>
<gene>
    <name evidence="3" type="ORF">Pla8534_48260</name>
</gene>
<name>A0A518DYX5_9BACT</name>
<sequence length="654" mass="71964">MTASLISMPGNPAGSSGQYPASLAPGGRRLPAVVALVLLGAMLGPATFLQTSVLQADDTLVPLTSDEVPDNVADLWKSFDPRKDALETEVVQEWQEEGVVCRYVVFKVGVFRGVESRIAGLYTFPAGMKQGPAFVWSHGGGQRAERERGLYFAKQGYATLDLNWGGREIVAGIQSNTDWGKVDPSQGPRFYPKALRKGTKLDLSPDDHTLDPVVSPRNGNWFLLALAGRRGITFLERQPEVDPEKIGFTGYSMGGVITSMAAIDERLKAVAPMVGGSGFILSDFAGLPGSGKARSFPSGELYSRTIDSHAYWPLVKCPVLFLSASNDFHAVFENVYRSAVLLPHNEWRVSQKMHTSHSLGAEQWILLNRWFDRYLKGETVDIPLTPTSVLEVDAEHGTAIFSVTPDQRDKVTAIDVYYSHDPNPRARFWKHAPIVEANGVWTAPLTARPYLPLYVFANCTYALPGQQQSFQGMARAITITSVERAWLPEEIRPELLAAHTGEVAPVFEDFLTNGLRDWGTRPQGGIATYKFQDPDLALPPASRKLSIGLNAPTPGLSVRLRITKNQWLTGAKGPKEEFSASKRLAAAGPQQVLLGVSDFINAEGEPMTDWEDVSVFTLSIYNPVDKASLDFTEPENGTIFGRLEWRDEREDREE</sequence>
<reference evidence="3 4" key="1">
    <citation type="submission" date="2019-02" db="EMBL/GenBank/DDBJ databases">
        <title>Deep-cultivation of Planctomycetes and their phenomic and genomic characterization uncovers novel biology.</title>
        <authorList>
            <person name="Wiegand S."/>
            <person name="Jogler M."/>
            <person name="Boedeker C."/>
            <person name="Pinto D."/>
            <person name="Vollmers J."/>
            <person name="Rivas-Marin E."/>
            <person name="Kohn T."/>
            <person name="Peeters S.H."/>
            <person name="Heuer A."/>
            <person name="Rast P."/>
            <person name="Oberbeckmann S."/>
            <person name="Bunk B."/>
            <person name="Jeske O."/>
            <person name="Meyerdierks A."/>
            <person name="Storesund J.E."/>
            <person name="Kallscheuer N."/>
            <person name="Luecker S."/>
            <person name="Lage O.M."/>
            <person name="Pohl T."/>
            <person name="Merkel B.J."/>
            <person name="Hornburger P."/>
            <person name="Mueller R.-W."/>
            <person name="Bruemmer F."/>
            <person name="Labrenz M."/>
            <person name="Spormann A.M."/>
            <person name="Op den Camp H."/>
            <person name="Overmann J."/>
            <person name="Amann R."/>
            <person name="Jetten M.S.M."/>
            <person name="Mascher T."/>
            <person name="Medema M.H."/>
            <person name="Devos D.P."/>
            <person name="Kaster A.-K."/>
            <person name="Ovreas L."/>
            <person name="Rohde M."/>
            <person name="Galperin M.Y."/>
            <person name="Jogler C."/>
        </authorList>
    </citation>
    <scope>NUCLEOTIDE SEQUENCE [LARGE SCALE GENOMIC DNA]</scope>
    <source>
        <strain evidence="3 4">Pla85_3_4</strain>
    </source>
</reference>
<dbReference type="SUPFAM" id="SSF53474">
    <property type="entry name" value="alpha/beta-Hydrolases"/>
    <property type="match status" value="1"/>
</dbReference>
<evidence type="ECO:0000313" key="3">
    <source>
        <dbReference type="EMBL" id="QDU97001.1"/>
    </source>
</evidence>
<dbReference type="PANTHER" id="PTHR22946:SF8">
    <property type="entry name" value="ACETYL XYLAN ESTERASE DOMAIN-CONTAINING PROTEIN"/>
    <property type="match status" value="1"/>
</dbReference>
<evidence type="ECO:0000256" key="1">
    <source>
        <dbReference type="SAM" id="MobiDB-lite"/>
    </source>
</evidence>
<keyword evidence="4" id="KW-1185">Reference proteome</keyword>
<dbReference type="EMBL" id="CP036433">
    <property type="protein sequence ID" value="QDU97001.1"/>
    <property type="molecule type" value="Genomic_DNA"/>
</dbReference>
<dbReference type="InterPro" id="IPR050261">
    <property type="entry name" value="FrsA_esterase"/>
</dbReference>
<dbReference type="RefSeq" id="WP_197442515.1">
    <property type="nucleotide sequence ID" value="NZ_CP036433.1"/>
</dbReference>
<dbReference type="InterPro" id="IPR029058">
    <property type="entry name" value="AB_hydrolase_fold"/>
</dbReference>
<dbReference type="PANTHER" id="PTHR22946">
    <property type="entry name" value="DIENELACTONE HYDROLASE DOMAIN-CONTAINING PROTEIN-RELATED"/>
    <property type="match status" value="1"/>
</dbReference>
<feature type="domain" description="Dienelactone hydrolase" evidence="2">
    <location>
        <begin position="231"/>
        <end position="335"/>
    </location>
</feature>
<dbReference type="AlphaFoldDB" id="A0A518DYX5"/>
<dbReference type="Proteomes" id="UP000317648">
    <property type="component" value="Chromosome"/>
</dbReference>
<dbReference type="Pfam" id="PF01738">
    <property type="entry name" value="DLH"/>
    <property type="match status" value="1"/>
</dbReference>
<dbReference type="GO" id="GO:0016787">
    <property type="term" value="F:hydrolase activity"/>
    <property type="evidence" value="ECO:0007669"/>
    <property type="project" value="InterPro"/>
</dbReference>
<proteinExistence type="predicted"/>
<dbReference type="Gene3D" id="3.40.50.1820">
    <property type="entry name" value="alpha/beta hydrolase"/>
    <property type="match status" value="1"/>
</dbReference>
<protein>
    <submittedName>
        <fullName evidence="3">Acetyl xylan esterase (AXE1)</fullName>
    </submittedName>
</protein>
<evidence type="ECO:0000313" key="4">
    <source>
        <dbReference type="Proteomes" id="UP000317648"/>
    </source>
</evidence>
<organism evidence="3 4">
    <name type="scientific">Lignipirellula cremea</name>
    <dbReference type="NCBI Taxonomy" id="2528010"/>
    <lineage>
        <taxon>Bacteria</taxon>
        <taxon>Pseudomonadati</taxon>
        <taxon>Planctomycetota</taxon>
        <taxon>Planctomycetia</taxon>
        <taxon>Pirellulales</taxon>
        <taxon>Pirellulaceae</taxon>
        <taxon>Lignipirellula</taxon>
    </lineage>
</organism>
<evidence type="ECO:0000259" key="2">
    <source>
        <dbReference type="Pfam" id="PF01738"/>
    </source>
</evidence>
<feature type="region of interest" description="Disordered" evidence="1">
    <location>
        <begin position="1"/>
        <end position="20"/>
    </location>
</feature>
<accession>A0A518DYX5</accession>